<keyword evidence="5" id="KW-1185">Reference proteome</keyword>
<dbReference type="Pfam" id="PF00612">
    <property type="entry name" value="IQ"/>
    <property type="match status" value="3"/>
</dbReference>
<feature type="compositionally biased region" description="Basic and acidic residues" evidence="3">
    <location>
        <begin position="137"/>
        <end position="264"/>
    </location>
</feature>
<dbReference type="PROSITE" id="PS51450">
    <property type="entry name" value="LRR"/>
    <property type="match status" value="4"/>
</dbReference>
<feature type="region of interest" description="Disordered" evidence="3">
    <location>
        <begin position="932"/>
        <end position="1026"/>
    </location>
</feature>
<dbReference type="PROSITE" id="PS50096">
    <property type="entry name" value="IQ"/>
    <property type="match status" value="4"/>
</dbReference>
<reference evidence="5" key="1">
    <citation type="journal article" date="2006" name="Science">
        <title>Ancient noncoding elements conserved in the human genome.</title>
        <authorList>
            <person name="Venkatesh B."/>
            <person name="Kirkness E.F."/>
            <person name="Loh Y.H."/>
            <person name="Halpern A.L."/>
            <person name="Lee A.P."/>
            <person name="Johnson J."/>
            <person name="Dandona N."/>
            <person name="Viswanathan L.D."/>
            <person name="Tay A."/>
            <person name="Venter J.C."/>
            <person name="Strausberg R.L."/>
            <person name="Brenner S."/>
        </authorList>
    </citation>
    <scope>NUCLEOTIDE SEQUENCE [LARGE SCALE GENOMIC DNA]</scope>
</reference>
<evidence type="ECO:0000256" key="3">
    <source>
        <dbReference type="SAM" id="MobiDB-lite"/>
    </source>
</evidence>
<feature type="compositionally biased region" description="Polar residues" evidence="3">
    <location>
        <begin position="1246"/>
        <end position="1261"/>
    </location>
</feature>
<dbReference type="STRING" id="7868.ENSCMIP00000002378"/>
<feature type="region of interest" description="Disordered" evidence="3">
    <location>
        <begin position="1433"/>
        <end position="1482"/>
    </location>
</feature>
<dbReference type="InterPro" id="IPR001611">
    <property type="entry name" value="Leu-rich_rpt"/>
</dbReference>
<protein>
    <recommendedName>
        <fullName evidence="6">Leucine-rich repeat and IQ domain-containing protein 1</fullName>
    </recommendedName>
</protein>
<dbReference type="InterPro" id="IPR050836">
    <property type="entry name" value="SDS22/Internalin_LRR"/>
</dbReference>
<dbReference type="PANTHER" id="PTHR46652">
    <property type="entry name" value="LEUCINE-RICH REPEAT AND IQ DOMAIN-CONTAINING PROTEIN 1-RELATED"/>
    <property type="match status" value="1"/>
</dbReference>
<keyword evidence="1" id="KW-0433">Leucine-rich repeat</keyword>
<dbReference type="PANTHER" id="PTHR46652:SF7">
    <property type="entry name" value="LEUCINE-RICH REPEAT AND IQ DOMAIN-CONTAINING PROTEIN 1"/>
    <property type="match status" value="1"/>
</dbReference>
<evidence type="ECO:0000313" key="4">
    <source>
        <dbReference type="Ensembl" id="ENSCMIP00000002378.1"/>
    </source>
</evidence>
<dbReference type="SUPFAM" id="SSF52540">
    <property type="entry name" value="P-loop containing nucleoside triphosphate hydrolases"/>
    <property type="match status" value="1"/>
</dbReference>
<feature type="compositionally biased region" description="Polar residues" evidence="3">
    <location>
        <begin position="1"/>
        <end position="11"/>
    </location>
</feature>
<feature type="region of interest" description="Disordered" evidence="3">
    <location>
        <begin position="1"/>
        <end position="22"/>
    </location>
</feature>
<dbReference type="SMART" id="SM00369">
    <property type="entry name" value="LRR_TYP"/>
    <property type="match status" value="5"/>
</dbReference>
<dbReference type="Pfam" id="PF12799">
    <property type="entry name" value="LRR_4"/>
    <property type="match status" value="1"/>
</dbReference>
<reference evidence="5" key="3">
    <citation type="journal article" date="2014" name="Nature">
        <title>Elephant shark genome provides unique insights into gnathostome evolution.</title>
        <authorList>
            <consortium name="International Elephant Shark Genome Sequencing Consortium"/>
            <person name="Venkatesh B."/>
            <person name="Lee A.P."/>
            <person name="Ravi V."/>
            <person name="Maurya A.K."/>
            <person name="Lian M.M."/>
            <person name="Swann J.B."/>
            <person name="Ohta Y."/>
            <person name="Flajnik M.F."/>
            <person name="Sutoh Y."/>
            <person name="Kasahara M."/>
            <person name="Hoon S."/>
            <person name="Gangu V."/>
            <person name="Roy S.W."/>
            <person name="Irimia M."/>
            <person name="Korzh V."/>
            <person name="Kondrychyn I."/>
            <person name="Lim Z.W."/>
            <person name="Tay B.H."/>
            <person name="Tohari S."/>
            <person name="Kong K.W."/>
            <person name="Ho S."/>
            <person name="Lorente-Galdos B."/>
            <person name="Quilez J."/>
            <person name="Marques-Bonet T."/>
            <person name="Raney B.J."/>
            <person name="Ingham P.W."/>
            <person name="Tay A."/>
            <person name="Hillier L.W."/>
            <person name="Minx P."/>
            <person name="Boehm T."/>
            <person name="Wilson R.K."/>
            <person name="Brenner S."/>
            <person name="Warren W.C."/>
        </authorList>
    </citation>
    <scope>NUCLEOTIDE SEQUENCE [LARGE SCALE GENOMIC DNA]</scope>
</reference>
<feature type="region of interest" description="Disordered" evidence="3">
    <location>
        <begin position="1241"/>
        <end position="1264"/>
    </location>
</feature>
<dbReference type="Gene3D" id="3.80.10.10">
    <property type="entry name" value="Ribonuclease Inhibitor"/>
    <property type="match status" value="3"/>
</dbReference>
<reference evidence="5" key="2">
    <citation type="journal article" date="2007" name="PLoS Biol.">
        <title>Survey sequencing and comparative analysis of the elephant shark (Callorhinchus milii) genome.</title>
        <authorList>
            <person name="Venkatesh B."/>
            <person name="Kirkness E.F."/>
            <person name="Loh Y.H."/>
            <person name="Halpern A.L."/>
            <person name="Lee A.P."/>
            <person name="Johnson J."/>
            <person name="Dandona N."/>
            <person name="Viswanathan L.D."/>
            <person name="Tay A."/>
            <person name="Venter J.C."/>
            <person name="Strausberg R.L."/>
            <person name="Brenner S."/>
        </authorList>
    </citation>
    <scope>NUCLEOTIDE SEQUENCE [LARGE SCALE GENOMIC DNA]</scope>
</reference>
<dbReference type="SUPFAM" id="SSF52058">
    <property type="entry name" value="L domain-like"/>
    <property type="match status" value="1"/>
</dbReference>
<dbReference type="InterPro" id="IPR003591">
    <property type="entry name" value="Leu-rich_rpt_typical-subtyp"/>
</dbReference>
<dbReference type="InterPro" id="IPR032675">
    <property type="entry name" value="LRR_dom_sf"/>
</dbReference>
<dbReference type="OMA" id="KHRYAHE"/>
<dbReference type="InParanoid" id="A0A4W3GG58"/>
<feature type="region of interest" description="Disordered" evidence="3">
    <location>
        <begin position="282"/>
        <end position="305"/>
    </location>
</feature>
<name>A0A4W3GG58_CALMI</name>
<accession>A0A4W3GG58</accession>
<dbReference type="SMART" id="SM00365">
    <property type="entry name" value="LRR_SD22"/>
    <property type="match status" value="6"/>
</dbReference>
<evidence type="ECO:0000256" key="2">
    <source>
        <dbReference type="ARBA" id="ARBA00022737"/>
    </source>
</evidence>
<organism evidence="4 5">
    <name type="scientific">Callorhinchus milii</name>
    <name type="common">Ghost shark</name>
    <dbReference type="NCBI Taxonomy" id="7868"/>
    <lineage>
        <taxon>Eukaryota</taxon>
        <taxon>Metazoa</taxon>
        <taxon>Chordata</taxon>
        <taxon>Craniata</taxon>
        <taxon>Vertebrata</taxon>
        <taxon>Chondrichthyes</taxon>
        <taxon>Holocephali</taxon>
        <taxon>Chimaeriformes</taxon>
        <taxon>Callorhinchidae</taxon>
        <taxon>Callorhinchus</taxon>
    </lineage>
</organism>
<dbReference type="GO" id="GO:0009966">
    <property type="term" value="P:regulation of signal transduction"/>
    <property type="evidence" value="ECO:0007669"/>
    <property type="project" value="UniProtKB-ARBA"/>
</dbReference>
<dbReference type="Gene3D" id="1.20.5.190">
    <property type="match status" value="2"/>
</dbReference>
<feature type="compositionally biased region" description="Polar residues" evidence="3">
    <location>
        <begin position="944"/>
        <end position="967"/>
    </location>
</feature>
<dbReference type="InterPro" id="IPR000048">
    <property type="entry name" value="IQ_motif_EF-hand-BS"/>
</dbReference>
<sequence length="1482" mass="171373">MELQKAQQANLIEQREQEKKQEEEIEMIKIRQEQFKEELEKFTKERLETEAKLEEQIQQEQEASEQDLKHHKELIKTLQRKVDEERRTFEEKEAKERKRVEALQCRAATTIEKQIRAHLVYKKYAPILKEKRKGRKREKELELKREAESRQEEAAKLRREEERRKLEFEKEKEAEREKLEKKRQLKKQQEEEKRKKEEELQRKKKEEQRREEERKLAEERRKREEERKLLEDRRKREEEQKLVEDRRKRGEEQKLAEERKKREEEIKLAEERKKREEEIKLAEERKKREEERKLAEERKKREEEIKLTEERMKSKEKQKEKMSFEKKKELRLNQEGSIIVNKVRNKEIEQNLSLSENLSVVLHQSECEHMPQDFNKPRAFSKDKETAVQNATKLATDTNLEMELPTEDTVKNITEKNDRCKVTIMPTKSSGFVQVTNPRVFTDCLPRRETCETKPVLNTEHINCRNEGSFELTQSIAHKLEMKSRVRALTLPDHIEQKRLNWMKTCTPWSKVSRGNKMKIVKQRIRPHKSSASQLLALNPGLILHSGSWTSLQQVTTVTFCDLPGCNLSTLSQCPSLKSLTLRNCRLETLEGISQCKGLKYIDAQENNLQNIHCHDLEDLCILLLSNNHITSMHGLENCSNLQVLELSHNQITRIGGLESLNKLQRLLVDHNQLISTKGLSETPVLLYLDCSYNHLNRIEGIDNCGLLQNLKLQSNSLSEPPRLENHVLLRELWLGDNSISSLQTLSNCWLPMLQHLSVFQNRLTHLATMSDFVSLERLDLGNNRLSDLKSFLSCLNGCHSLLQLILERNPFQQELGWRCSVLKMLPGLKVVDGERISSADQSPLDRTSMPSPGSFLAFCQAKLQSFELLLRRHETEQGGLDPLEVVNIRCQHCEELMQLAEECRYAHEFGDLTIAEEKEYSNIHHKGNLSVRNQHKKPATGHANKNSPDTDSQIVSNQVQTSVTHSSESRKESDHSHIMCQDSKHSKDPRVLLNEEGTVTSPEDCRISNDQVHSKHNGKAPGPQTKERLVGKYLQHIQWDNLENHAATILQCHWRGYVTRRDIHLCMDLHCAAVVIQAAWRGYSARKSNLLCNITRSPARRWKKSAGSGAGNSRAATIIQAHWRGYLLRKKLSHALATVQAEEEDYNFEEVNLSEFSFDEAALEKDWAIVDSQTFPSYALLHANHLLHLKPPAHYAPADRSSSDLPWNLQQAWLDNNNTTAGKYEYPSTLLTCSSSLHTPRSHSRTVSQFSETTSCSEQRLTSKKEEKISEEWGFKNTQTAQLMLKRAQKMKSKKAQGKKLLDPTVRLAFFKNNKLHPPVKIPDKIRARVEYFGAHKGELTDSKPASPDRLRRSRELTYQWLHTQVVDYETTSSRIMKNHHFLPELGPEILNGGRVQLVASPVGREEPDLEVGSVSSGSSIIQLGDGLNQSRLNSTGSAKEVSKQLKTGSAPAKREPISLRNNPVNLSTGWGSGKKRGRPL</sequence>
<feature type="compositionally biased region" description="Polar residues" evidence="3">
    <location>
        <begin position="1461"/>
        <end position="1471"/>
    </location>
</feature>
<reference evidence="4" key="4">
    <citation type="submission" date="2025-08" db="UniProtKB">
        <authorList>
            <consortium name="Ensembl"/>
        </authorList>
    </citation>
    <scope>IDENTIFICATION</scope>
</reference>
<dbReference type="CDD" id="cd23767">
    <property type="entry name" value="IQCD"/>
    <property type="match status" value="2"/>
</dbReference>
<feature type="compositionally biased region" description="Basic and acidic residues" evidence="3">
    <location>
        <begin position="13"/>
        <end position="22"/>
    </location>
</feature>
<proteinExistence type="predicted"/>
<feature type="region of interest" description="Disordered" evidence="3">
    <location>
        <begin position="131"/>
        <end position="264"/>
    </location>
</feature>
<evidence type="ECO:0008006" key="6">
    <source>
        <dbReference type="Google" id="ProtNLM"/>
    </source>
</evidence>
<reference evidence="4" key="5">
    <citation type="submission" date="2025-09" db="UniProtKB">
        <authorList>
            <consortium name="Ensembl"/>
        </authorList>
    </citation>
    <scope>IDENTIFICATION</scope>
</reference>
<keyword evidence="2" id="KW-0677">Repeat</keyword>
<dbReference type="Ensembl" id="ENSCMIT00000002463.1">
    <property type="protein sequence ID" value="ENSCMIP00000002378.1"/>
    <property type="gene ID" value="ENSCMIG00000001392.1"/>
</dbReference>
<dbReference type="InterPro" id="IPR027417">
    <property type="entry name" value="P-loop_NTPase"/>
</dbReference>
<dbReference type="SMART" id="SM00015">
    <property type="entry name" value="IQ"/>
    <property type="match status" value="4"/>
</dbReference>
<dbReference type="InterPro" id="IPR025875">
    <property type="entry name" value="Leu-rich_rpt_4"/>
</dbReference>
<dbReference type="Proteomes" id="UP000314986">
    <property type="component" value="Unassembled WGS sequence"/>
</dbReference>
<evidence type="ECO:0000256" key="1">
    <source>
        <dbReference type="ARBA" id="ARBA00022614"/>
    </source>
</evidence>
<evidence type="ECO:0000313" key="5">
    <source>
        <dbReference type="Proteomes" id="UP000314986"/>
    </source>
</evidence>
<dbReference type="GeneTree" id="ENSGT00940000163898"/>
<feature type="compositionally biased region" description="Basic and acidic residues" evidence="3">
    <location>
        <begin position="968"/>
        <end position="991"/>
    </location>
</feature>